<protein>
    <recommendedName>
        <fullName evidence="3">4a-hydroxytetrahydrobiopterin dehydratase</fullName>
        <ecNumber evidence="3">4.2.1.96</ecNumber>
    </recommendedName>
</protein>
<keyword evidence="4 5" id="KW-0456">Lyase</keyword>
<dbReference type="GO" id="GO:0006729">
    <property type="term" value="P:tetrahydrobiopterin biosynthetic process"/>
    <property type="evidence" value="ECO:0007669"/>
    <property type="project" value="InterPro"/>
</dbReference>
<dbReference type="InterPro" id="IPR036428">
    <property type="entry name" value="PCD_sf"/>
</dbReference>
<sequence>MTTKLNDSEITAGLNSLNNQLKQPWTIDNKKLHKTFDCGNFINAFSFMTRVAIYAEKANHHPEWSNVYKTVVIHLVTHEVEGISAKDFELAKHIETTSI</sequence>
<gene>
    <name evidence="5" type="ORF">MNBD_GAMMA12-2700</name>
</gene>
<evidence type="ECO:0000256" key="3">
    <source>
        <dbReference type="ARBA" id="ARBA00013252"/>
    </source>
</evidence>
<dbReference type="EC" id="4.2.1.96" evidence="3"/>
<comment type="similarity">
    <text evidence="2">Belongs to the pterin-4-alpha-carbinolamine dehydratase family.</text>
</comment>
<dbReference type="GO" id="GO:0008124">
    <property type="term" value="F:4-alpha-hydroxytetrahydrobiopterin dehydratase activity"/>
    <property type="evidence" value="ECO:0007669"/>
    <property type="project" value="UniProtKB-EC"/>
</dbReference>
<name>A0A3B0YVP9_9ZZZZ</name>
<evidence type="ECO:0000256" key="1">
    <source>
        <dbReference type="ARBA" id="ARBA00001554"/>
    </source>
</evidence>
<evidence type="ECO:0000256" key="2">
    <source>
        <dbReference type="ARBA" id="ARBA00006472"/>
    </source>
</evidence>
<comment type="catalytic activity">
    <reaction evidence="1">
        <text>(4aS,6R)-4a-hydroxy-L-erythro-5,6,7,8-tetrahydrobiopterin = (6R)-L-erythro-6,7-dihydrobiopterin + H2O</text>
        <dbReference type="Rhea" id="RHEA:11920"/>
        <dbReference type="ChEBI" id="CHEBI:15377"/>
        <dbReference type="ChEBI" id="CHEBI:15642"/>
        <dbReference type="ChEBI" id="CHEBI:43120"/>
        <dbReference type="EC" id="4.2.1.96"/>
    </reaction>
</comment>
<dbReference type="Pfam" id="PF01329">
    <property type="entry name" value="Pterin_4a"/>
    <property type="match status" value="1"/>
</dbReference>
<dbReference type="EMBL" id="UOFL01000185">
    <property type="protein sequence ID" value="VAW79973.1"/>
    <property type="molecule type" value="Genomic_DNA"/>
</dbReference>
<evidence type="ECO:0000313" key="5">
    <source>
        <dbReference type="EMBL" id="VAW79973.1"/>
    </source>
</evidence>
<dbReference type="AlphaFoldDB" id="A0A3B0YVP9"/>
<dbReference type="PANTHER" id="PTHR12599:SF0">
    <property type="entry name" value="PTERIN-4-ALPHA-CARBINOLAMINE DEHYDRATASE"/>
    <property type="match status" value="1"/>
</dbReference>
<reference evidence="5" key="1">
    <citation type="submission" date="2018-06" db="EMBL/GenBank/DDBJ databases">
        <authorList>
            <person name="Zhirakovskaya E."/>
        </authorList>
    </citation>
    <scope>NUCLEOTIDE SEQUENCE</scope>
</reference>
<dbReference type="PANTHER" id="PTHR12599">
    <property type="entry name" value="PTERIN-4-ALPHA-CARBINOLAMINE DEHYDRATASE"/>
    <property type="match status" value="1"/>
</dbReference>
<proteinExistence type="inferred from homology"/>
<dbReference type="HAMAP" id="MF_00434">
    <property type="entry name" value="Pterin_4_alpha"/>
    <property type="match status" value="1"/>
</dbReference>
<accession>A0A3B0YVP9</accession>
<organism evidence="5">
    <name type="scientific">hydrothermal vent metagenome</name>
    <dbReference type="NCBI Taxonomy" id="652676"/>
    <lineage>
        <taxon>unclassified sequences</taxon>
        <taxon>metagenomes</taxon>
        <taxon>ecological metagenomes</taxon>
    </lineage>
</organism>
<dbReference type="SUPFAM" id="SSF55248">
    <property type="entry name" value="PCD-like"/>
    <property type="match status" value="1"/>
</dbReference>
<dbReference type="InterPro" id="IPR001533">
    <property type="entry name" value="Pterin_deHydtase"/>
</dbReference>
<evidence type="ECO:0000256" key="4">
    <source>
        <dbReference type="ARBA" id="ARBA00023239"/>
    </source>
</evidence>
<dbReference type="Gene3D" id="3.30.1360.20">
    <property type="entry name" value="Transcriptional coactivator/pterin dehydratase"/>
    <property type="match status" value="1"/>
</dbReference>